<dbReference type="InterPro" id="IPR020843">
    <property type="entry name" value="ER"/>
</dbReference>
<dbReference type="Gene3D" id="3.90.180.10">
    <property type="entry name" value="Medium-chain alcohol dehydrogenases, catalytic domain"/>
    <property type="match status" value="1"/>
</dbReference>
<dbReference type="EMBL" id="JAGSOH010000036">
    <property type="protein sequence ID" value="MBR7827514.1"/>
    <property type="molecule type" value="Genomic_DNA"/>
</dbReference>
<reference evidence="3" key="1">
    <citation type="submission" date="2021-04" db="EMBL/GenBank/DDBJ databases">
        <title>Genome based classification of Actinospica acidithermotolerans sp. nov., an actinobacterium isolated from an Indonesian hot spring.</title>
        <authorList>
            <person name="Kusuma A.B."/>
            <person name="Putra K.E."/>
            <person name="Nafisah S."/>
            <person name="Loh J."/>
            <person name="Nouioui I."/>
            <person name="Goodfellow M."/>
        </authorList>
    </citation>
    <scope>NUCLEOTIDE SEQUENCE</scope>
    <source>
        <strain evidence="3">MGRD01-02</strain>
    </source>
</reference>
<protein>
    <submittedName>
        <fullName evidence="3">NADP-dependent oxidoreductase</fullName>
    </submittedName>
</protein>
<dbReference type="Gene3D" id="3.40.50.720">
    <property type="entry name" value="NAD(P)-binding Rossmann-like Domain"/>
    <property type="match status" value="1"/>
</dbReference>
<sequence length="311" mass="32079">MAMNAIRFHDYGAPADVLRMEQVEILEPAPRRIRVKVHACGLNPADWALCRGLFPGSLPRGVGLEVSGTVDAVGEGVTDVAVGDPVLGAADYAAGHSAGAADYAMLNHWAPMPADLDPIQAAALPMAVETATRGLAGLGVEAGQTLLVHGAGTMIGFGAVQIGLLHGATVFATAGETYAERLRALGATVTSYGDGMVERVLEAAGGPVDRILDTAPPSGVLPDLVRIAAGEARRVFTLTDFASAGPLGVRSAFDADQPKAPGYEVLGEYAQLAAAGKFTIPIARTFPLADWRTALEISESGHARGKLVLLP</sequence>
<dbReference type="SUPFAM" id="SSF50129">
    <property type="entry name" value="GroES-like"/>
    <property type="match status" value="1"/>
</dbReference>
<dbReference type="Proteomes" id="UP000676325">
    <property type="component" value="Unassembled WGS sequence"/>
</dbReference>
<keyword evidence="4" id="KW-1185">Reference proteome</keyword>
<dbReference type="PANTHER" id="PTHR44154:SF1">
    <property type="entry name" value="QUINONE OXIDOREDUCTASE"/>
    <property type="match status" value="1"/>
</dbReference>
<evidence type="ECO:0000313" key="3">
    <source>
        <dbReference type="EMBL" id="MBR7827514.1"/>
    </source>
</evidence>
<dbReference type="Pfam" id="PF13602">
    <property type="entry name" value="ADH_zinc_N_2"/>
    <property type="match status" value="1"/>
</dbReference>
<dbReference type="InterPro" id="IPR036291">
    <property type="entry name" value="NAD(P)-bd_dom_sf"/>
</dbReference>
<evidence type="ECO:0000259" key="2">
    <source>
        <dbReference type="SMART" id="SM00829"/>
    </source>
</evidence>
<accession>A0A941EED1</accession>
<dbReference type="InterPro" id="IPR013154">
    <property type="entry name" value="ADH-like_N"/>
</dbReference>
<dbReference type="PANTHER" id="PTHR44154">
    <property type="entry name" value="QUINONE OXIDOREDUCTASE"/>
    <property type="match status" value="1"/>
</dbReference>
<dbReference type="CDD" id="cd05289">
    <property type="entry name" value="MDR_like_2"/>
    <property type="match status" value="1"/>
</dbReference>
<keyword evidence="1" id="KW-0521">NADP</keyword>
<dbReference type="SUPFAM" id="SSF51735">
    <property type="entry name" value="NAD(P)-binding Rossmann-fold domains"/>
    <property type="match status" value="1"/>
</dbReference>
<evidence type="ECO:0000313" key="4">
    <source>
        <dbReference type="Proteomes" id="UP000676325"/>
    </source>
</evidence>
<name>A0A941EED1_9ACTN</name>
<organism evidence="3 4">
    <name type="scientific">Actinospica acidithermotolerans</name>
    <dbReference type="NCBI Taxonomy" id="2828514"/>
    <lineage>
        <taxon>Bacteria</taxon>
        <taxon>Bacillati</taxon>
        <taxon>Actinomycetota</taxon>
        <taxon>Actinomycetes</taxon>
        <taxon>Catenulisporales</taxon>
        <taxon>Actinospicaceae</taxon>
        <taxon>Actinospica</taxon>
    </lineage>
</organism>
<dbReference type="Pfam" id="PF08240">
    <property type="entry name" value="ADH_N"/>
    <property type="match status" value="1"/>
</dbReference>
<dbReference type="InterPro" id="IPR011032">
    <property type="entry name" value="GroES-like_sf"/>
</dbReference>
<feature type="domain" description="Enoyl reductase (ER)" evidence="2">
    <location>
        <begin position="13"/>
        <end position="309"/>
    </location>
</feature>
<comment type="caution">
    <text evidence="3">The sequence shown here is derived from an EMBL/GenBank/DDBJ whole genome shotgun (WGS) entry which is preliminary data.</text>
</comment>
<gene>
    <name evidence="3" type="ORF">KDK95_14440</name>
</gene>
<proteinExistence type="predicted"/>
<dbReference type="SMART" id="SM00829">
    <property type="entry name" value="PKS_ER"/>
    <property type="match status" value="1"/>
</dbReference>
<dbReference type="InterPro" id="IPR051603">
    <property type="entry name" value="Zinc-ADH_QOR/CCCR"/>
</dbReference>
<dbReference type="AlphaFoldDB" id="A0A941EED1"/>
<evidence type="ECO:0000256" key="1">
    <source>
        <dbReference type="ARBA" id="ARBA00022857"/>
    </source>
</evidence>
<dbReference type="GO" id="GO:0016491">
    <property type="term" value="F:oxidoreductase activity"/>
    <property type="evidence" value="ECO:0007669"/>
    <property type="project" value="InterPro"/>
</dbReference>